<accession>A0ABV0SM34</accession>
<sequence length="102" mass="11943">MEDFFTCRDLSVSLCMMPCPVLHLLLHHKSLPRRLPASVTVFFSNAEETTQTIFYTATYRQDFHKNTHTHMQAHNVFTPNIEDHMEEISFLVRANPELCVVY</sequence>
<dbReference type="Proteomes" id="UP001482620">
    <property type="component" value="Unassembled WGS sequence"/>
</dbReference>
<name>A0ABV0SM34_9TELE</name>
<gene>
    <name evidence="1" type="ORF">ILYODFUR_017682</name>
</gene>
<organism evidence="1 2">
    <name type="scientific">Ilyodon furcidens</name>
    <name type="common">goldbreast splitfin</name>
    <dbReference type="NCBI Taxonomy" id="33524"/>
    <lineage>
        <taxon>Eukaryota</taxon>
        <taxon>Metazoa</taxon>
        <taxon>Chordata</taxon>
        <taxon>Craniata</taxon>
        <taxon>Vertebrata</taxon>
        <taxon>Euteleostomi</taxon>
        <taxon>Actinopterygii</taxon>
        <taxon>Neopterygii</taxon>
        <taxon>Teleostei</taxon>
        <taxon>Neoteleostei</taxon>
        <taxon>Acanthomorphata</taxon>
        <taxon>Ovalentaria</taxon>
        <taxon>Atherinomorphae</taxon>
        <taxon>Cyprinodontiformes</taxon>
        <taxon>Goodeidae</taxon>
        <taxon>Ilyodon</taxon>
    </lineage>
</organism>
<proteinExistence type="predicted"/>
<reference evidence="1 2" key="1">
    <citation type="submission" date="2021-06" db="EMBL/GenBank/DDBJ databases">
        <authorList>
            <person name="Palmer J.M."/>
        </authorList>
    </citation>
    <scope>NUCLEOTIDE SEQUENCE [LARGE SCALE GENOMIC DNA]</scope>
    <source>
        <strain evidence="2">if_2019</strain>
        <tissue evidence="1">Muscle</tissue>
    </source>
</reference>
<evidence type="ECO:0000313" key="1">
    <source>
        <dbReference type="EMBL" id="MEQ2221625.1"/>
    </source>
</evidence>
<protein>
    <submittedName>
        <fullName evidence="1">Uncharacterized protein</fullName>
    </submittedName>
</protein>
<keyword evidence="2" id="KW-1185">Reference proteome</keyword>
<dbReference type="EMBL" id="JAHRIQ010001680">
    <property type="protein sequence ID" value="MEQ2221625.1"/>
    <property type="molecule type" value="Genomic_DNA"/>
</dbReference>
<comment type="caution">
    <text evidence="1">The sequence shown here is derived from an EMBL/GenBank/DDBJ whole genome shotgun (WGS) entry which is preliminary data.</text>
</comment>
<evidence type="ECO:0000313" key="2">
    <source>
        <dbReference type="Proteomes" id="UP001482620"/>
    </source>
</evidence>